<gene>
    <name evidence="3" type="primary">LOC102667740</name>
    <name evidence="2" type="ORF">GLYMA_01G052000</name>
</gene>
<dbReference type="AlphaFoldDB" id="A0A0R0LCV6"/>
<dbReference type="OrthoDB" id="1413838at2759"/>
<sequence>MSTIRGKAVVNPSQNIDKEKATWDPKANEAFIEACLEQITKGEHLGSSFTKVRWKGIQSKFTQLTRRTYNKTQLKNKYDNLRKDWRVWYKLFGKDTGLGWDNIRNTVNAPNEWWETKQLENPLYGKFRYKGHPFAHQLTILFKNVVATRDFMWAPSSRILPSTFGGDVNDVYRPCLDGININMEEGSGDSDDVSVGATNEFGDININASQGTGSQAIGSQKSGEKHKRIDRTEKIGKKKLNASLKIAEVVSDIAKTCRSCIEDVSSASINEVVKELKTLPEVANDTELHTKCCNLMLFKPAREMFIALQGEDEKRLHWLKDVVKNPLFMNMSI</sequence>
<reference evidence="3" key="2">
    <citation type="submission" date="2018-02" db="UniProtKB">
        <authorList>
            <consortium name="EnsemblPlants"/>
        </authorList>
    </citation>
    <scope>IDENTIFICATION</scope>
    <source>
        <strain evidence="3">Williams 82</strain>
    </source>
</reference>
<name>A0A0R0LCV6_SOYBN</name>
<dbReference type="KEGG" id="gmx:102667740"/>
<dbReference type="PaxDb" id="3847-GLYMA01G06250.2"/>
<reference evidence="2 3" key="1">
    <citation type="journal article" date="2010" name="Nature">
        <title>Genome sequence of the palaeopolyploid soybean.</title>
        <authorList>
            <person name="Schmutz J."/>
            <person name="Cannon S.B."/>
            <person name="Schlueter J."/>
            <person name="Ma J."/>
            <person name="Mitros T."/>
            <person name="Nelson W."/>
            <person name="Hyten D.L."/>
            <person name="Song Q."/>
            <person name="Thelen J.J."/>
            <person name="Cheng J."/>
            <person name="Xu D."/>
            <person name="Hellsten U."/>
            <person name="May G.D."/>
            <person name="Yu Y."/>
            <person name="Sakurai T."/>
            <person name="Umezawa T."/>
            <person name="Bhattacharyya M.K."/>
            <person name="Sandhu D."/>
            <person name="Valliyodan B."/>
            <person name="Lindquist E."/>
            <person name="Peto M."/>
            <person name="Grant D."/>
            <person name="Shu S."/>
            <person name="Goodstein D."/>
            <person name="Barry K."/>
            <person name="Futrell-Griggs M."/>
            <person name="Abernathy B."/>
            <person name="Du J."/>
            <person name="Tian Z."/>
            <person name="Zhu L."/>
            <person name="Gill N."/>
            <person name="Joshi T."/>
            <person name="Libault M."/>
            <person name="Sethuraman A."/>
            <person name="Zhang X.-C."/>
            <person name="Shinozaki K."/>
            <person name="Nguyen H.T."/>
            <person name="Wing R.A."/>
            <person name="Cregan P."/>
            <person name="Specht J."/>
            <person name="Grimwood J."/>
            <person name="Rokhsar D."/>
            <person name="Stacey G."/>
            <person name="Shoemaker R.C."/>
            <person name="Jackson S.A."/>
        </authorList>
    </citation>
    <scope>NUCLEOTIDE SEQUENCE [LARGE SCALE GENOMIC DNA]</scope>
    <source>
        <strain evidence="3">cv. Williams 82</strain>
        <tissue evidence="2">Callus</tissue>
    </source>
</reference>
<dbReference type="Pfam" id="PF12776">
    <property type="entry name" value="Myb_DNA-bind_3"/>
    <property type="match status" value="1"/>
</dbReference>
<dbReference type="GeneID" id="102667740"/>
<dbReference type="EnsemblPlants" id="KRH74915">
    <property type="protein sequence ID" value="KRH74915"/>
    <property type="gene ID" value="GLYMA_01G052000"/>
</dbReference>
<keyword evidence="4" id="KW-1185">Reference proteome</keyword>
<protein>
    <recommendedName>
        <fullName evidence="1">Myb/SANT-like domain-containing protein</fullName>
    </recommendedName>
</protein>
<dbReference type="PANTHER" id="PTHR31704">
    <property type="entry name" value="MYB/SANT-LIKE DNA-BINDING DOMAIN PROTEIN-RELATED"/>
    <property type="match status" value="1"/>
</dbReference>
<dbReference type="Proteomes" id="UP000008827">
    <property type="component" value="Chromosome 1"/>
</dbReference>
<dbReference type="OMA" id="IICELYA"/>
<accession>A0A0R0LCV6</accession>
<evidence type="ECO:0000313" key="2">
    <source>
        <dbReference type="EMBL" id="KRH74915.1"/>
    </source>
</evidence>
<reference evidence="2" key="3">
    <citation type="submission" date="2018-07" db="EMBL/GenBank/DDBJ databases">
        <title>WGS assembly of Glycine max.</title>
        <authorList>
            <person name="Schmutz J."/>
            <person name="Cannon S."/>
            <person name="Schlueter J."/>
            <person name="Ma J."/>
            <person name="Mitros T."/>
            <person name="Nelson W."/>
            <person name="Hyten D."/>
            <person name="Song Q."/>
            <person name="Thelen J."/>
            <person name="Cheng J."/>
            <person name="Xu D."/>
            <person name="Hellsten U."/>
            <person name="May G."/>
            <person name="Yu Y."/>
            <person name="Sakurai T."/>
            <person name="Umezawa T."/>
            <person name="Bhattacharyya M."/>
            <person name="Sandhu D."/>
            <person name="Valliyodan B."/>
            <person name="Lindquist E."/>
            <person name="Peto M."/>
            <person name="Grant D."/>
            <person name="Shu S."/>
            <person name="Goodstein D."/>
            <person name="Barry K."/>
            <person name="Futrell-Griggs M."/>
            <person name="Abernathy B."/>
            <person name="Du J."/>
            <person name="Tian Z."/>
            <person name="Zhu L."/>
            <person name="Gill N."/>
            <person name="Joshi T."/>
            <person name="Libault M."/>
            <person name="Sethuraman A."/>
            <person name="Zhang X."/>
            <person name="Shinozaki K."/>
            <person name="Nguyen H."/>
            <person name="Wing R."/>
            <person name="Cregan P."/>
            <person name="Specht J."/>
            <person name="Grimwood J."/>
            <person name="Rokhsar D."/>
            <person name="Stacey G."/>
            <person name="Shoemaker R."/>
            <person name="Jackson S."/>
        </authorList>
    </citation>
    <scope>NUCLEOTIDE SEQUENCE</scope>
    <source>
        <tissue evidence="2">Callus</tissue>
    </source>
</reference>
<dbReference type="InterPro" id="IPR024752">
    <property type="entry name" value="Myb/SANT-like_dom"/>
</dbReference>
<dbReference type="PANTHER" id="PTHR31704:SF49">
    <property type="entry name" value="MYB_SANT-LIKE DOMAIN-CONTAINING PROTEIN"/>
    <property type="match status" value="1"/>
</dbReference>
<dbReference type="STRING" id="3847.A0A0R0LCV6"/>
<dbReference type="EMBL" id="CM000834">
    <property type="protein sequence ID" value="KRH74915.1"/>
    <property type="molecule type" value="Genomic_DNA"/>
</dbReference>
<evidence type="ECO:0000259" key="1">
    <source>
        <dbReference type="Pfam" id="PF12776"/>
    </source>
</evidence>
<feature type="domain" description="Myb/SANT-like" evidence="1">
    <location>
        <begin position="22"/>
        <end position="115"/>
    </location>
</feature>
<dbReference type="RefSeq" id="XP_006573972.1">
    <property type="nucleotide sequence ID" value="XM_006573909.1"/>
</dbReference>
<evidence type="ECO:0000313" key="3">
    <source>
        <dbReference type="EnsemblPlants" id="KRH74915"/>
    </source>
</evidence>
<evidence type="ECO:0000313" key="4">
    <source>
        <dbReference type="Proteomes" id="UP000008827"/>
    </source>
</evidence>
<proteinExistence type="predicted"/>
<dbReference type="Gramene" id="KRH74915">
    <property type="protein sequence ID" value="KRH74915"/>
    <property type="gene ID" value="GLYMA_01G052000"/>
</dbReference>
<organism evidence="2">
    <name type="scientific">Glycine max</name>
    <name type="common">Soybean</name>
    <name type="synonym">Glycine hispida</name>
    <dbReference type="NCBI Taxonomy" id="3847"/>
    <lineage>
        <taxon>Eukaryota</taxon>
        <taxon>Viridiplantae</taxon>
        <taxon>Streptophyta</taxon>
        <taxon>Embryophyta</taxon>
        <taxon>Tracheophyta</taxon>
        <taxon>Spermatophyta</taxon>
        <taxon>Magnoliopsida</taxon>
        <taxon>eudicotyledons</taxon>
        <taxon>Gunneridae</taxon>
        <taxon>Pentapetalae</taxon>
        <taxon>rosids</taxon>
        <taxon>fabids</taxon>
        <taxon>Fabales</taxon>
        <taxon>Fabaceae</taxon>
        <taxon>Papilionoideae</taxon>
        <taxon>50 kb inversion clade</taxon>
        <taxon>NPAAA clade</taxon>
        <taxon>indigoferoid/millettioid clade</taxon>
        <taxon>Phaseoleae</taxon>
        <taxon>Glycine</taxon>
        <taxon>Glycine subgen. Soja</taxon>
    </lineage>
</organism>